<feature type="transmembrane region" description="Helical" evidence="2">
    <location>
        <begin position="80"/>
        <end position="98"/>
    </location>
</feature>
<gene>
    <name evidence="3" type="ORF">SCUCBS95973_002973</name>
</gene>
<feature type="transmembrane region" description="Helical" evidence="2">
    <location>
        <begin position="311"/>
        <end position="333"/>
    </location>
</feature>
<feature type="region of interest" description="Disordered" evidence="1">
    <location>
        <begin position="381"/>
        <end position="401"/>
    </location>
</feature>
<keyword evidence="4" id="KW-1185">Reference proteome</keyword>
<evidence type="ECO:0000256" key="1">
    <source>
        <dbReference type="SAM" id="MobiDB-lite"/>
    </source>
</evidence>
<feature type="transmembrane region" description="Helical" evidence="2">
    <location>
        <begin position="150"/>
        <end position="171"/>
    </location>
</feature>
<feature type="transmembrane region" description="Helical" evidence="2">
    <location>
        <begin position="110"/>
        <end position="130"/>
    </location>
</feature>
<name>A0ABP0BBF5_9PEZI</name>
<keyword evidence="2" id="KW-0812">Transmembrane</keyword>
<comment type="caution">
    <text evidence="3">The sequence shown here is derived from an EMBL/GenBank/DDBJ whole genome shotgun (WGS) entry which is preliminary data.</text>
</comment>
<reference evidence="3 4" key="1">
    <citation type="submission" date="2024-01" db="EMBL/GenBank/DDBJ databases">
        <authorList>
            <person name="Allen C."/>
            <person name="Tagirdzhanova G."/>
        </authorList>
    </citation>
    <scope>NUCLEOTIDE SEQUENCE [LARGE SCALE GENOMIC DNA]</scope>
</reference>
<evidence type="ECO:0000313" key="4">
    <source>
        <dbReference type="Proteomes" id="UP001642405"/>
    </source>
</evidence>
<evidence type="ECO:0000313" key="3">
    <source>
        <dbReference type="EMBL" id="CAK7216910.1"/>
    </source>
</evidence>
<protein>
    <submittedName>
        <fullName evidence="3">Uncharacterized protein</fullName>
    </submittedName>
</protein>
<keyword evidence="2" id="KW-0472">Membrane</keyword>
<feature type="transmembrane region" description="Helical" evidence="2">
    <location>
        <begin position="206"/>
        <end position="239"/>
    </location>
</feature>
<keyword evidence="2" id="KW-1133">Transmembrane helix</keyword>
<dbReference type="EMBL" id="CAWUHB010000012">
    <property type="protein sequence ID" value="CAK7216910.1"/>
    <property type="molecule type" value="Genomic_DNA"/>
</dbReference>
<feature type="transmembrane region" description="Helical" evidence="2">
    <location>
        <begin position="39"/>
        <end position="60"/>
    </location>
</feature>
<evidence type="ECO:0000256" key="2">
    <source>
        <dbReference type="SAM" id="Phobius"/>
    </source>
</evidence>
<sequence>MDQLRPRLASAWQSLQDGVRAFNARRAEGRRHLIHRIGLRYLLVVPVVLAILTAGVLFVHSDVNVAMLFSQCHARARLPVLSKIPLLGAPACFLVSFFQEALAPFGSTRAFTTMSVVLSFTASLLTVSTVEAARICNGPSVLIAYPTGPWLVFNLMGGAMVWQLLIIPAFFRRSQDIAAAKNDPLPEASGPASLGEGRHLTVVAEVVAIPVAVALGYVAPALAMLLTAAPAAIAAWLFFPVYVSLLRQGVRFLVKRAIRSHSTRTLYLESHTPSLLAVYAVPLALSLASHGLAVWSLLTHQPDDRQEMTRSVLRFIEIDFFFIVLTVLYWILVEAGWRVVAVVLATSVLLGPGAGLCLGWIFREKQLGLADGLGADEEAEVEVEVEGEDRAAASEETPLLR</sequence>
<proteinExistence type="predicted"/>
<organism evidence="3 4">
    <name type="scientific">Sporothrix curviconia</name>
    <dbReference type="NCBI Taxonomy" id="1260050"/>
    <lineage>
        <taxon>Eukaryota</taxon>
        <taxon>Fungi</taxon>
        <taxon>Dikarya</taxon>
        <taxon>Ascomycota</taxon>
        <taxon>Pezizomycotina</taxon>
        <taxon>Sordariomycetes</taxon>
        <taxon>Sordariomycetidae</taxon>
        <taxon>Ophiostomatales</taxon>
        <taxon>Ophiostomataceae</taxon>
        <taxon>Sporothrix</taxon>
    </lineage>
</organism>
<dbReference type="Proteomes" id="UP001642405">
    <property type="component" value="Unassembled WGS sequence"/>
</dbReference>
<feature type="transmembrane region" description="Helical" evidence="2">
    <location>
        <begin position="339"/>
        <end position="362"/>
    </location>
</feature>
<accession>A0ABP0BBF5</accession>
<feature type="transmembrane region" description="Helical" evidence="2">
    <location>
        <begin position="276"/>
        <end position="299"/>
    </location>
</feature>